<dbReference type="InterPro" id="IPR042450">
    <property type="entry name" value="EEF1E1"/>
</dbReference>
<sequence length="121" mass="13813">MAAAELALLEKSLGLSKGNKYSAQGERQDLNSYLEDKVYLTGYNFTLADILLYYGLHRFIFRTLMEISHSFRKKRKSCGAVQDSIHNMCPKGSVVPVGKVAFHPDRQWSSKCFSHVFLENY</sequence>
<keyword evidence="1" id="KW-0251">Elongation factor</keyword>
<protein>
    <submittedName>
        <fullName evidence="1">Eukaryotic translation elongation factor 1 epsilon 1</fullName>
    </submittedName>
</protein>
<gene>
    <name evidence="1" type="ORF">HJG60_004261</name>
</gene>
<dbReference type="PANTHER" id="PTHR44490">
    <property type="entry name" value="EUKARYOTIC TRANSLATION ELONGATION FACTOR 1 EPSILON-1"/>
    <property type="match status" value="1"/>
</dbReference>
<organism evidence="1 2">
    <name type="scientific">Phyllostomus discolor</name>
    <name type="common">pale spear-nosed bat</name>
    <dbReference type="NCBI Taxonomy" id="89673"/>
    <lineage>
        <taxon>Eukaryota</taxon>
        <taxon>Metazoa</taxon>
        <taxon>Chordata</taxon>
        <taxon>Craniata</taxon>
        <taxon>Vertebrata</taxon>
        <taxon>Euteleostomi</taxon>
        <taxon>Mammalia</taxon>
        <taxon>Eutheria</taxon>
        <taxon>Laurasiatheria</taxon>
        <taxon>Chiroptera</taxon>
        <taxon>Yangochiroptera</taxon>
        <taxon>Phyllostomidae</taxon>
        <taxon>Phyllostominae</taxon>
        <taxon>Phyllostomus</taxon>
    </lineage>
</organism>
<evidence type="ECO:0000313" key="2">
    <source>
        <dbReference type="Proteomes" id="UP000664940"/>
    </source>
</evidence>
<dbReference type="GO" id="GO:0017101">
    <property type="term" value="C:aminoacyl-tRNA synthetase multienzyme complex"/>
    <property type="evidence" value="ECO:0007669"/>
    <property type="project" value="InterPro"/>
</dbReference>
<comment type="caution">
    <text evidence="1">The sequence shown here is derived from an EMBL/GenBank/DDBJ whole genome shotgun (WGS) entry which is preliminary data.</text>
</comment>
<proteinExistence type="predicted"/>
<dbReference type="GO" id="GO:0005634">
    <property type="term" value="C:nucleus"/>
    <property type="evidence" value="ECO:0007669"/>
    <property type="project" value="TreeGrafter"/>
</dbReference>
<dbReference type="GO" id="GO:0043517">
    <property type="term" value="P:positive regulation of DNA damage response, signal transduction by p53 class mediator"/>
    <property type="evidence" value="ECO:0007669"/>
    <property type="project" value="InterPro"/>
</dbReference>
<dbReference type="Gene3D" id="3.40.30.90">
    <property type="match status" value="1"/>
</dbReference>
<name>A0A834E945_9CHIR</name>
<evidence type="ECO:0000313" key="1">
    <source>
        <dbReference type="EMBL" id="KAF6108431.1"/>
    </source>
</evidence>
<accession>A0A834E945</accession>
<reference evidence="1 2" key="1">
    <citation type="journal article" date="2020" name="Nature">
        <title>Six reference-quality genomes reveal evolution of bat adaptations.</title>
        <authorList>
            <person name="Jebb D."/>
            <person name="Huang Z."/>
            <person name="Pippel M."/>
            <person name="Hughes G.M."/>
            <person name="Lavrichenko K."/>
            <person name="Devanna P."/>
            <person name="Winkler S."/>
            <person name="Jermiin L.S."/>
            <person name="Skirmuntt E.C."/>
            <person name="Katzourakis A."/>
            <person name="Burkitt-Gray L."/>
            <person name="Ray D.A."/>
            <person name="Sullivan K.A.M."/>
            <person name="Roscito J.G."/>
            <person name="Kirilenko B.M."/>
            <person name="Davalos L.M."/>
            <person name="Corthals A.P."/>
            <person name="Power M.L."/>
            <person name="Jones G."/>
            <person name="Ransome R.D."/>
            <person name="Dechmann D.K.N."/>
            <person name="Locatelli A.G."/>
            <person name="Puechmaille S.J."/>
            <person name="Fedrigo O."/>
            <person name="Jarvis E.D."/>
            <person name="Hiller M."/>
            <person name="Vernes S.C."/>
            <person name="Myers E.W."/>
            <person name="Teeling E.C."/>
        </authorList>
    </citation>
    <scope>NUCLEOTIDE SEQUENCE [LARGE SCALE GENOMIC DNA]</scope>
    <source>
        <strain evidence="1">Bat1K_MPI-CBG_1</strain>
    </source>
</reference>
<dbReference type="Proteomes" id="UP000664940">
    <property type="component" value="Unassembled WGS sequence"/>
</dbReference>
<dbReference type="GO" id="GO:0003746">
    <property type="term" value="F:translation elongation factor activity"/>
    <property type="evidence" value="ECO:0007669"/>
    <property type="project" value="UniProtKB-KW"/>
</dbReference>
<dbReference type="SUPFAM" id="SSF47616">
    <property type="entry name" value="GST C-terminal domain-like"/>
    <property type="match status" value="1"/>
</dbReference>
<keyword evidence="1" id="KW-0648">Protein biosynthesis</keyword>
<dbReference type="GO" id="GO:0005737">
    <property type="term" value="C:cytoplasm"/>
    <property type="evidence" value="ECO:0007669"/>
    <property type="project" value="TreeGrafter"/>
</dbReference>
<dbReference type="InterPro" id="IPR036282">
    <property type="entry name" value="Glutathione-S-Trfase_C_sf"/>
</dbReference>
<dbReference type="AlphaFoldDB" id="A0A834E945"/>
<dbReference type="EMBL" id="JABVXQ010000005">
    <property type="protein sequence ID" value="KAF6108431.1"/>
    <property type="molecule type" value="Genomic_DNA"/>
</dbReference>
<dbReference type="PANTHER" id="PTHR44490:SF1">
    <property type="entry name" value="EUKARYOTIC TRANSLATION ELONGATION FACTOR 1 EPSILON-1"/>
    <property type="match status" value="1"/>
</dbReference>